<dbReference type="PROSITE" id="PS51375">
    <property type="entry name" value="PPR"/>
    <property type="match status" value="4"/>
</dbReference>
<dbReference type="GeneID" id="113720261"/>
<dbReference type="OrthoDB" id="185373at2759"/>
<reference evidence="3" key="1">
    <citation type="journal article" date="2025" name="Foods">
        <title>Unveiling the Microbial Signatures of Arabica Coffee Cherries: Insights into Ripeness Specific Diversity, Functional Traits, and Implications for Quality and Safety.</title>
        <authorList>
            <consortium name="RefSeq"/>
            <person name="Tenea G.N."/>
            <person name="Cifuentes V."/>
            <person name="Reyes P."/>
            <person name="Cevallos-Vallejos M."/>
        </authorList>
    </citation>
    <scope>NUCLEOTIDE SEQUENCE [LARGE SCALE GENOMIC DNA]</scope>
</reference>
<feature type="repeat" description="PPR" evidence="2">
    <location>
        <begin position="375"/>
        <end position="409"/>
    </location>
</feature>
<dbReference type="InterPro" id="IPR046960">
    <property type="entry name" value="PPR_At4g14850-like_plant"/>
</dbReference>
<dbReference type="GO" id="GO:0009451">
    <property type="term" value="P:RNA modification"/>
    <property type="evidence" value="ECO:0007669"/>
    <property type="project" value="InterPro"/>
</dbReference>
<dbReference type="Gene3D" id="1.25.40.10">
    <property type="entry name" value="Tetratricopeptide repeat domain"/>
    <property type="match status" value="4"/>
</dbReference>
<dbReference type="Pfam" id="PF20431">
    <property type="entry name" value="E_motif"/>
    <property type="match status" value="1"/>
</dbReference>
<evidence type="ECO:0000313" key="4">
    <source>
        <dbReference type="RefSeq" id="XP_027100984.2"/>
    </source>
</evidence>
<sequence length="562" mass="63242">MPCPLQQKVANQLQVCTFRQLKQIHAIIVTSSLHQNPQIRLKFFRRSTEFGDMDYPSLIFSQMGGFLIKDITLWNAMIRGYAYNGPQRDSISMFDEMPHRGLKPNKFTYPYVLNSCTRLGLFRLGQKVHCQIIKTGFQLVLSAAHALFSFYADTCDSSDMGFPKKEMLNNARRTLYGICGVPVELCNRFISGCVKFGDVKCAREFFDQMSERDVVSWNSMISGYAKTGDVANARGLFRQMPEKNVVSWTTMIKAYAAAGDLQTARKIFEMMPEKNLISWNCMISSYAQNKQFQDALRLFEHMRNQGVAADGFTFVSALSACSHLNALDSGRMVHSCITDWGNAAVIVGTALVEMYANCGDIDKAFTIFFKTGNKDVFCFNVMIKSLAVHGRVEDAVKIFYLMQERGLKPNDFTFTSVLFACSHGGFVEEGQNIFHSMGRQFRVSPKLEHYGCLVDLLCRRGQLEEALVLLKEMPFKPDVAIWGALLGGCKLRGDLRLAESITSRNADKLESNESGVYVTVSNIHASAGQWLEAFNAREKMEEQNMWKTTGISNLVINGDTDL</sequence>
<dbReference type="PANTHER" id="PTHR47926">
    <property type="entry name" value="PENTATRICOPEPTIDE REPEAT-CONTAINING PROTEIN"/>
    <property type="match status" value="1"/>
</dbReference>
<dbReference type="AlphaFoldDB" id="A0A6P6VDE6"/>
<dbReference type="PANTHER" id="PTHR47926:SF403">
    <property type="entry name" value="PENTACOTRIPEPTIDE-REPEAT REGION OF PRORP DOMAIN-CONTAINING PROTEIN"/>
    <property type="match status" value="1"/>
</dbReference>
<dbReference type="NCBIfam" id="TIGR00756">
    <property type="entry name" value="PPR"/>
    <property type="match status" value="7"/>
</dbReference>
<name>A0A6P6VDE6_COFAR</name>
<dbReference type="InterPro" id="IPR002885">
    <property type="entry name" value="PPR_rpt"/>
</dbReference>
<dbReference type="SUPFAM" id="SSF48452">
    <property type="entry name" value="TPR-like"/>
    <property type="match status" value="1"/>
</dbReference>
<keyword evidence="1" id="KW-0677">Repeat</keyword>
<dbReference type="Proteomes" id="UP001652660">
    <property type="component" value="Chromosome 2c"/>
</dbReference>
<evidence type="ECO:0000313" key="3">
    <source>
        <dbReference type="Proteomes" id="UP001652660"/>
    </source>
</evidence>
<dbReference type="Pfam" id="PF12854">
    <property type="entry name" value="PPR_1"/>
    <property type="match status" value="1"/>
</dbReference>
<evidence type="ECO:0000256" key="2">
    <source>
        <dbReference type="PROSITE-ProRule" id="PRU00708"/>
    </source>
</evidence>
<dbReference type="GO" id="GO:0003723">
    <property type="term" value="F:RNA binding"/>
    <property type="evidence" value="ECO:0007669"/>
    <property type="project" value="InterPro"/>
</dbReference>
<proteinExistence type="predicted"/>
<feature type="repeat" description="PPR" evidence="2">
    <location>
        <begin position="70"/>
        <end position="104"/>
    </location>
</feature>
<dbReference type="InterPro" id="IPR046848">
    <property type="entry name" value="E_motif"/>
</dbReference>
<feature type="repeat" description="PPR" evidence="2">
    <location>
        <begin position="213"/>
        <end position="247"/>
    </location>
</feature>
<feature type="repeat" description="PPR" evidence="2">
    <location>
        <begin position="275"/>
        <end position="309"/>
    </location>
</feature>
<keyword evidence="3" id="KW-1185">Reference proteome</keyword>
<protein>
    <submittedName>
        <fullName evidence="4">Pentatricopeptide repeat-containing protein At5g15300</fullName>
    </submittedName>
</protein>
<evidence type="ECO:0000256" key="1">
    <source>
        <dbReference type="ARBA" id="ARBA00022737"/>
    </source>
</evidence>
<dbReference type="Pfam" id="PF13041">
    <property type="entry name" value="PPR_2"/>
    <property type="match status" value="3"/>
</dbReference>
<dbReference type="Pfam" id="PF01535">
    <property type="entry name" value="PPR"/>
    <property type="match status" value="2"/>
</dbReference>
<accession>A0A6P6VDE6</accession>
<organism evidence="3 4">
    <name type="scientific">Coffea arabica</name>
    <name type="common">Arabian coffee</name>
    <dbReference type="NCBI Taxonomy" id="13443"/>
    <lineage>
        <taxon>Eukaryota</taxon>
        <taxon>Viridiplantae</taxon>
        <taxon>Streptophyta</taxon>
        <taxon>Embryophyta</taxon>
        <taxon>Tracheophyta</taxon>
        <taxon>Spermatophyta</taxon>
        <taxon>Magnoliopsida</taxon>
        <taxon>eudicotyledons</taxon>
        <taxon>Gunneridae</taxon>
        <taxon>Pentapetalae</taxon>
        <taxon>asterids</taxon>
        <taxon>lamiids</taxon>
        <taxon>Gentianales</taxon>
        <taxon>Rubiaceae</taxon>
        <taxon>Ixoroideae</taxon>
        <taxon>Gardenieae complex</taxon>
        <taxon>Bertiereae - Coffeeae clade</taxon>
        <taxon>Coffeeae</taxon>
        <taxon>Coffea</taxon>
    </lineage>
</organism>
<dbReference type="RefSeq" id="XP_027100984.2">
    <property type="nucleotide sequence ID" value="XM_027245183.2"/>
</dbReference>
<reference evidence="4" key="2">
    <citation type="submission" date="2025-08" db="UniProtKB">
        <authorList>
            <consortium name="RefSeq"/>
        </authorList>
    </citation>
    <scope>IDENTIFICATION</scope>
    <source>
        <tissue evidence="4">Leaves</tissue>
    </source>
</reference>
<gene>
    <name evidence="4" type="primary">LOC113720261</name>
</gene>
<dbReference type="InterPro" id="IPR011990">
    <property type="entry name" value="TPR-like_helical_dom_sf"/>
</dbReference>